<dbReference type="SUPFAM" id="SSF54001">
    <property type="entry name" value="Cysteine proteinases"/>
    <property type="match status" value="1"/>
</dbReference>
<keyword evidence="3" id="KW-0808">Transferase</keyword>
<dbReference type="InterPro" id="IPR001447">
    <property type="entry name" value="Arylamine_N-AcTrfase"/>
</dbReference>
<dbReference type="GO" id="GO:0016407">
    <property type="term" value="F:acetyltransferase activity"/>
    <property type="evidence" value="ECO:0007669"/>
    <property type="project" value="InterPro"/>
</dbReference>
<dbReference type="Gene3D" id="3.30.2140.10">
    <property type="entry name" value="Arylamine N-acetyltransferase"/>
    <property type="match status" value="1"/>
</dbReference>
<dbReference type="Proteomes" id="UP000006764">
    <property type="component" value="Chromosome"/>
</dbReference>
<dbReference type="PANTHER" id="PTHR11786:SF0">
    <property type="entry name" value="ARYLAMINE N-ACETYLTRANSFERASE 4-RELATED"/>
    <property type="match status" value="1"/>
</dbReference>
<dbReference type="Gene3D" id="2.40.128.150">
    <property type="entry name" value="Cysteine proteinases"/>
    <property type="match status" value="1"/>
</dbReference>
<dbReference type="EMBL" id="CP004387">
    <property type="protein sequence ID" value="AJD47206.1"/>
    <property type="molecule type" value="Genomic_DNA"/>
</dbReference>
<dbReference type="HOGENOM" id="CLU_049918_1_1_6"/>
<protein>
    <submittedName>
        <fullName evidence="3">N-acetyltransferase family protein</fullName>
    </submittedName>
</protein>
<sequence>MSSSALRSDLPAVEPAVPVAEYLRRIGFQGERTPTLATLTEIQHRHTSEIPFESLSPFLGQEVPLALPALTDKLLRHQRGGYCYEHNLLLKSVLEQLGFQVRGLAARVYWGGQEDAPPATHMLLLVMLRGVPYLVDAGFGALTPSAPLRMDATLAQRSFHEPYRVQHQLGIRTLEALIGDRWETLYKFDLREQWLADYEITNWYLSHHPASQFVTNLIAARNDNGHRHILLNQRYSVRYPDGRVERRQLEEPDDVLALLRDVFRINVPSPEQVREKLQRIATPAR</sequence>
<gene>
    <name evidence="3" type="ORF">S7S_03920</name>
</gene>
<organism evidence="3 4">
    <name type="scientific">Isoalcanivorax pacificus W11-5</name>
    <dbReference type="NCBI Taxonomy" id="391936"/>
    <lineage>
        <taxon>Bacteria</taxon>
        <taxon>Pseudomonadati</taxon>
        <taxon>Pseudomonadota</taxon>
        <taxon>Gammaproteobacteria</taxon>
        <taxon>Oceanospirillales</taxon>
        <taxon>Alcanivoracaceae</taxon>
        <taxon>Isoalcanivorax</taxon>
    </lineage>
</organism>
<comment type="similarity">
    <text evidence="1 2">Belongs to the arylamine N-acetyltransferase family.</text>
</comment>
<name>A0A0B4XJI5_9GAMM</name>
<evidence type="ECO:0000313" key="4">
    <source>
        <dbReference type="Proteomes" id="UP000006764"/>
    </source>
</evidence>
<dbReference type="RefSeq" id="WP_008738098.1">
    <property type="nucleotide sequence ID" value="NZ_CP004387.1"/>
</dbReference>
<dbReference type="Pfam" id="PF00797">
    <property type="entry name" value="Acetyltransf_2"/>
    <property type="match status" value="1"/>
</dbReference>
<evidence type="ECO:0000256" key="2">
    <source>
        <dbReference type="RuleBase" id="RU003452"/>
    </source>
</evidence>
<dbReference type="PRINTS" id="PR01543">
    <property type="entry name" value="ANATRNSFRASE"/>
</dbReference>
<accession>A0A0B4XJI5</accession>
<dbReference type="STRING" id="391936.S7S_03920"/>
<dbReference type="InterPro" id="IPR038765">
    <property type="entry name" value="Papain-like_cys_pep_sf"/>
</dbReference>
<dbReference type="OrthoDB" id="7181050at2"/>
<keyword evidence="4" id="KW-1185">Reference proteome</keyword>
<dbReference type="PANTHER" id="PTHR11786">
    <property type="entry name" value="N-HYDROXYARYLAMINE O-ACETYLTRANSFERASE"/>
    <property type="match status" value="1"/>
</dbReference>
<evidence type="ECO:0000313" key="3">
    <source>
        <dbReference type="EMBL" id="AJD47206.1"/>
    </source>
</evidence>
<dbReference type="AlphaFoldDB" id="A0A0B4XJI5"/>
<evidence type="ECO:0000256" key="1">
    <source>
        <dbReference type="ARBA" id="ARBA00006547"/>
    </source>
</evidence>
<proteinExistence type="inferred from homology"/>
<reference evidence="3 4" key="1">
    <citation type="journal article" date="2012" name="J. Bacteriol.">
        <title>Genome sequence of an alkane-degrading bacterium, Alcanivorax pacificus type strain W11-5, isolated from deep sea sediment.</title>
        <authorList>
            <person name="Lai Q."/>
            <person name="Shao Z."/>
        </authorList>
    </citation>
    <scope>NUCLEOTIDE SEQUENCE [LARGE SCALE GENOMIC DNA]</scope>
    <source>
        <strain evidence="3 4">W11-5</strain>
    </source>
</reference>
<dbReference type="KEGG" id="apac:S7S_03920"/>